<organism evidence="1 2">
    <name type="scientific">Trema orientale</name>
    <name type="common">Charcoal tree</name>
    <name type="synonym">Celtis orientalis</name>
    <dbReference type="NCBI Taxonomy" id="63057"/>
    <lineage>
        <taxon>Eukaryota</taxon>
        <taxon>Viridiplantae</taxon>
        <taxon>Streptophyta</taxon>
        <taxon>Embryophyta</taxon>
        <taxon>Tracheophyta</taxon>
        <taxon>Spermatophyta</taxon>
        <taxon>Magnoliopsida</taxon>
        <taxon>eudicotyledons</taxon>
        <taxon>Gunneridae</taxon>
        <taxon>Pentapetalae</taxon>
        <taxon>rosids</taxon>
        <taxon>fabids</taxon>
        <taxon>Rosales</taxon>
        <taxon>Cannabaceae</taxon>
        <taxon>Trema</taxon>
    </lineage>
</organism>
<proteinExistence type="predicted"/>
<sequence>AIGPGRAFLLEIRAGLAQSATIHGPAWPGPNFSLARTGWAVHIYNTSPDRQFLPRCLW</sequence>
<comment type="caution">
    <text evidence="1">The sequence shown here is derived from an EMBL/GenBank/DDBJ whole genome shotgun (WGS) entry which is preliminary data.</text>
</comment>
<evidence type="ECO:0000313" key="1">
    <source>
        <dbReference type="EMBL" id="PON90398.1"/>
    </source>
</evidence>
<evidence type="ECO:0000313" key="2">
    <source>
        <dbReference type="Proteomes" id="UP000237000"/>
    </source>
</evidence>
<accession>A0A2P5EXY5</accession>
<keyword evidence="2" id="KW-1185">Reference proteome</keyword>
<protein>
    <submittedName>
        <fullName evidence="1">Uncharacterized protein</fullName>
    </submittedName>
</protein>
<gene>
    <name evidence="1" type="ORF">TorRG33x02_136830</name>
</gene>
<dbReference type="AlphaFoldDB" id="A0A2P5EXY5"/>
<reference evidence="2" key="1">
    <citation type="submission" date="2016-06" db="EMBL/GenBank/DDBJ databases">
        <title>Parallel loss of symbiosis genes in relatives of nitrogen-fixing non-legume Parasponia.</title>
        <authorList>
            <person name="Van Velzen R."/>
            <person name="Holmer R."/>
            <person name="Bu F."/>
            <person name="Rutten L."/>
            <person name="Van Zeijl A."/>
            <person name="Liu W."/>
            <person name="Santuari L."/>
            <person name="Cao Q."/>
            <person name="Sharma T."/>
            <person name="Shen D."/>
            <person name="Roswanjaya Y."/>
            <person name="Wardhani T."/>
            <person name="Kalhor M.S."/>
            <person name="Jansen J."/>
            <person name="Van den Hoogen J."/>
            <person name="Gungor B."/>
            <person name="Hartog M."/>
            <person name="Hontelez J."/>
            <person name="Verver J."/>
            <person name="Yang W.-C."/>
            <person name="Schijlen E."/>
            <person name="Repin R."/>
            <person name="Schilthuizen M."/>
            <person name="Schranz E."/>
            <person name="Heidstra R."/>
            <person name="Miyata K."/>
            <person name="Fedorova E."/>
            <person name="Kohlen W."/>
            <person name="Bisseling T."/>
            <person name="Smit S."/>
            <person name="Geurts R."/>
        </authorList>
    </citation>
    <scope>NUCLEOTIDE SEQUENCE [LARGE SCALE GENOMIC DNA]</scope>
    <source>
        <strain evidence="2">cv. RG33-2</strain>
    </source>
</reference>
<dbReference type="EMBL" id="JXTC01000083">
    <property type="protein sequence ID" value="PON90398.1"/>
    <property type="molecule type" value="Genomic_DNA"/>
</dbReference>
<name>A0A2P5EXY5_TREOI</name>
<dbReference type="InParanoid" id="A0A2P5EXY5"/>
<feature type="non-terminal residue" evidence="1">
    <location>
        <position position="1"/>
    </location>
</feature>
<dbReference type="Proteomes" id="UP000237000">
    <property type="component" value="Unassembled WGS sequence"/>
</dbReference>